<sequence>MSGSILPGGPLDIPSTQALVQERIRRGEISQQDVDILKKGYRWMIVSAALGTAAGIPVWYSMRRRKPPISLGVRLAAAWFVGSTGSFLGFTIGGAAAALEVNNHMADSQRKMKVFEDIMVQSKRMADEQRRTGIARNPRDIGNAGPAGIYDGPAGSDSSGSRMDEDLQGVSMTDYNQRSGSAFDPEVDEQRQEYERERQYGQSGPIGQATSSTWERIRAGEAPSVGSPDRPSDPSARPGRKPFVSSSGVNAPMSDSAASPSAREGFGRPSNLSTRDLDIKIDTLGSKKGDLGSRGEIYGLGGAVEERDRERAKEKREFEMLMEKERNAGGAGGREDGFEKGKW</sequence>
<feature type="compositionally biased region" description="Low complexity" evidence="1">
    <location>
        <begin position="226"/>
        <end position="237"/>
    </location>
</feature>
<evidence type="ECO:0000256" key="1">
    <source>
        <dbReference type="SAM" id="MobiDB-lite"/>
    </source>
</evidence>
<reference evidence="3" key="1">
    <citation type="submission" date="2020-04" db="EMBL/GenBank/DDBJ databases">
        <title>Analysis of mating type loci in Filobasidium floriforme.</title>
        <authorList>
            <person name="Nowrousian M."/>
        </authorList>
    </citation>
    <scope>NUCLEOTIDE SEQUENCE</scope>
    <source>
        <strain evidence="3">CBS 6242</strain>
    </source>
</reference>
<evidence type="ECO:0000313" key="3">
    <source>
        <dbReference type="EMBL" id="KAG7580056.1"/>
    </source>
</evidence>
<dbReference type="Proteomes" id="UP000812966">
    <property type="component" value="Unassembled WGS sequence"/>
</dbReference>
<feature type="region of interest" description="Disordered" evidence="1">
    <location>
        <begin position="126"/>
        <end position="277"/>
    </location>
</feature>
<protein>
    <submittedName>
        <fullName evidence="3">Uncharacterized protein</fullName>
    </submittedName>
</protein>
<dbReference type="AlphaFoldDB" id="A0A8K0JTM8"/>
<feature type="transmembrane region" description="Helical" evidence="2">
    <location>
        <begin position="72"/>
        <end position="99"/>
    </location>
</feature>
<gene>
    <name evidence="3" type="ORF">FFLO_00027</name>
</gene>
<evidence type="ECO:0000313" key="4">
    <source>
        <dbReference type="Proteomes" id="UP000812966"/>
    </source>
</evidence>
<comment type="caution">
    <text evidence="3">The sequence shown here is derived from an EMBL/GenBank/DDBJ whole genome shotgun (WGS) entry which is preliminary data.</text>
</comment>
<accession>A0A8K0JTM8</accession>
<feature type="compositionally biased region" description="Basic and acidic residues" evidence="1">
    <location>
        <begin position="188"/>
        <end position="199"/>
    </location>
</feature>
<organism evidence="3 4">
    <name type="scientific">Filobasidium floriforme</name>
    <dbReference type="NCBI Taxonomy" id="5210"/>
    <lineage>
        <taxon>Eukaryota</taxon>
        <taxon>Fungi</taxon>
        <taxon>Dikarya</taxon>
        <taxon>Basidiomycota</taxon>
        <taxon>Agaricomycotina</taxon>
        <taxon>Tremellomycetes</taxon>
        <taxon>Filobasidiales</taxon>
        <taxon>Filobasidiaceae</taxon>
        <taxon>Filobasidium</taxon>
    </lineage>
</organism>
<proteinExistence type="predicted"/>
<feature type="compositionally biased region" description="Polar residues" evidence="1">
    <location>
        <begin position="170"/>
        <end position="180"/>
    </location>
</feature>
<evidence type="ECO:0000256" key="2">
    <source>
        <dbReference type="SAM" id="Phobius"/>
    </source>
</evidence>
<feature type="region of interest" description="Disordered" evidence="1">
    <location>
        <begin position="319"/>
        <end position="343"/>
    </location>
</feature>
<keyword evidence="2" id="KW-0812">Transmembrane</keyword>
<feature type="compositionally biased region" description="Low complexity" evidence="1">
    <location>
        <begin position="251"/>
        <end position="262"/>
    </location>
</feature>
<keyword evidence="2" id="KW-1133">Transmembrane helix</keyword>
<feature type="transmembrane region" description="Helical" evidence="2">
    <location>
        <begin position="41"/>
        <end position="60"/>
    </location>
</feature>
<dbReference type="EMBL" id="JABELV010000001">
    <property type="protein sequence ID" value="KAG7580056.1"/>
    <property type="molecule type" value="Genomic_DNA"/>
</dbReference>
<keyword evidence="4" id="KW-1185">Reference proteome</keyword>
<keyword evidence="2" id="KW-0472">Membrane</keyword>
<name>A0A8K0JTM8_9TREE</name>